<dbReference type="PROSITE" id="PS50166">
    <property type="entry name" value="IMPORTIN_B_NT"/>
    <property type="match status" value="1"/>
</dbReference>
<gene>
    <name evidence="8" type="ORF">J8A68_001195</name>
</gene>
<keyword evidence="5" id="KW-0653">Protein transport</keyword>
<evidence type="ECO:0000259" key="7">
    <source>
        <dbReference type="PROSITE" id="PS50166"/>
    </source>
</evidence>
<protein>
    <submittedName>
        <fullName evidence="8">NMD5</fullName>
    </submittedName>
</protein>
<feature type="domain" description="Importin N-terminal" evidence="7">
    <location>
        <begin position="24"/>
        <end position="93"/>
    </location>
</feature>
<dbReference type="EMBL" id="JAGSYN010000051">
    <property type="protein sequence ID" value="KAG7665139.1"/>
    <property type="molecule type" value="Genomic_DNA"/>
</dbReference>
<keyword evidence="4" id="KW-0963">Cytoplasm</keyword>
<evidence type="ECO:0000313" key="8">
    <source>
        <dbReference type="EMBL" id="KAG7665139.1"/>
    </source>
</evidence>
<name>A0A8J5QP70_9ASCO</name>
<comment type="caution">
    <text evidence="8">The sequence shown here is derived from an EMBL/GenBank/DDBJ whole genome shotgun (WGS) entry which is preliminary data.</text>
</comment>
<reference evidence="8 9" key="1">
    <citation type="journal article" date="2021" name="DNA Res.">
        <title>Genome analysis of Candida subhashii reveals its hybrid nature and dual mitochondrial genome conformations.</title>
        <authorList>
            <person name="Mixao V."/>
            <person name="Hegedusova E."/>
            <person name="Saus E."/>
            <person name="Pryszcz L.P."/>
            <person name="Cillingova A."/>
            <person name="Nosek J."/>
            <person name="Gabaldon T."/>
        </authorList>
    </citation>
    <scope>NUCLEOTIDE SEQUENCE [LARGE SCALE GENOMIC DNA]</scope>
    <source>
        <strain evidence="8 9">CBS 10753</strain>
    </source>
</reference>
<organism evidence="8 9">
    <name type="scientific">[Candida] subhashii</name>
    <dbReference type="NCBI Taxonomy" id="561895"/>
    <lineage>
        <taxon>Eukaryota</taxon>
        <taxon>Fungi</taxon>
        <taxon>Dikarya</taxon>
        <taxon>Ascomycota</taxon>
        <taxon>Saccharomycotina</taxon>
        <taxon>Pichiomycetes</taxon>
        <taxon>Debaryomycetaceae</taxon>
        <taxon>Spathaspora</taxon>
    </lineage>
</organism>
<dbReference type="Proteomes" id="UP000694255">
    <property type="component" value="Unassembled WGS sequence"/>
</dbReference>
<sequence>MDANLIIQCLAGTLQPSHEIRVQAETKLREFCQTPGFLGACLDILISDIAPELKKATAVYFKNRIIRFWNAKDGIDNDERPIIKDRIIPVIISVEYSVKQQLIPVLRILIACEFEKWDGLLNTTGELLQSNNKEGVYTGMLCFSEIARKFKWVPNSDRKNLDSIISTVFPHLLTIGNSIISSPEEMTEFDAEIVKLILKAYKFVTYHDLPQSLQSKPSVLAWGEFHASVINMPPPSYVTNSSMSEQEKSFLQISKCYKWSIANLYRLFTRYASRTISQKFRYTEFHDLFLNEFIPHFINNFLNIIEQYCQGTRWLSTTALYQLLEFLSHCIVEKSTWLLIKPYYETLLTHLIFPLLCPNDELLETFEIDPVEYINLCFDPTQEYDSPEAAALALLATLVYKRKKTTLTPIITFIHQQLTALQSQEENLDIAKKKEGVFRMLGSISTDLINVQSEYRDQMEPFIQALVIPSLNSKFEFLQARAIEILGQFADIEFKDEQTLSAIFHGILKNFDKPENEDVSIVVLFESAIAIQSFMIHDEFKKVLSGIILPTMSKLLELSNEIDNDAISTVMQECVENFSEQLQPFGVDLMTKLVSQVMRLAREINEASLVDVDNFDGIDDQGDKVMAALGILNTMITVLLSFENSRDICLKLEEIFSEVIEFVLVNEQDDFLAEIGELIENSTFLMRSVSEVMWKNFRLLYLSFEKGLSLMYVEELKPCLLNFLIYGKEDLKNHDELAEMFFKIFELIVGSEDMAYNELIDAFELAQTFILCLEQKSIPYIPAFVKTVLEHYNTQDEHNSKSSLFINCNNVLISSLIYDSMTTTMLLQQSDKFITFLHNWFLSIPELERVFDLKLSVLGLMNLSMLEFDDATIKQVSQNLIILLKKLPVAIDNLEKKRKKFDELDSSAQADADYEGIWQYELGEEDEDDDVTNADQQPEETEKYINFLTNEDLKLKSNGYFDEADEELFEDPLVATALDSLNIFLTVQGYVNGLKNNNGNRFNLMFGDLNEDDQKILIDIMEVN</sequence>
<evidence type="ECO:0000256" key="4">
    <source>
        <dbReference type="ARBA" id="ARBA00022490"/>
    </source>
</evidence>
<keyword evidence="6" id="KW-0539">Nucleus</keyword>
<evidence type="ECO:0000256" key="5">
    <source>
        <dbReference type="ARBA" id="ARBA00022927"/>
    </source>
</evidence>
<comment type="subcellular location">
    <subcellularLocation>
        <location evidence="2">Cytoplasm</location>
    </subcellularLocation>
    <subcellularLocation>
        <location evidence="1">Nucleus</location>
    </subcellularLocation>
</comment>
<dbReference type="SMART" id="SM00913">
    <property type="entry name" value="IBN_N"/>
    <property type="match status" value="1"/>
</dbReference>
<evidence type="ECO:0000256" key="6">
    <source>
        <dbReference type="ARBA" id="ARBA00023242"/>
    </source>
</evidence>
<accession>A0A8J5QP70</accession>
<dbReference type="GO" id="GO:0006606">
    <property type="term" value="P:protein import into nucleus"/>
    <property type="evidence" value="ECO:0007669"/>
    <property type="project" value="TreeGrafter"/>
</dbReference>
<proteinExistence type="predicted"/>
<evidence type="ECO:0000256" key="1">
    <source>
        <dbReference type="ARBA" id="ARBA00004123"/>
    </source>
</evidence>
<dbReference type="OrthoDB" id="760868at2759"/>
<dbReference type="AlphaFoldDB" id="A0A8J5QP70"/>
<dbReference type="GO" id="GO:0005829">
    <property type="term" value="C:cytosol"/>
    <property type="evidence" value="ECO:0007669"/>
    <property type="project" value="TreeGrafter"/>
</dbReference>
<evidence type="ECO:0000313" key="9">
    <source>
        <dbReference type="Proteomes" id="UP000694255"/>
    </source>
</evidence>
<dbReference type="PANTHER" id="PTHR10997">
    <property type="entry name" value="IMPORTIN-7, 8, 11"/>
    <property type="match status" value="1"/>
</dbReference>
<dbReference type="GO" id="GO:0031267">
    <property type="term" value="F:small GTPase binding"/>
    <property type="evidence" value="ECO:0007669"/>
    <property type="project" value="InterPro"/>
</dbReference>
<keyword evidence="3" id="KW-0813">Transport</keyword>
<keyword evidence="9" id="KW-1185">Reference proteome</keyword>
<dbReference type="RefSeq" id="XP_049265371.1">
    <property type="nucleotide sequence ID" value="XM_049404822.1"/>
</dbReference>
<dbReference type="PANTHER" id="PTHR10997:SF18">
    <property type="entry name" value="D-IMPORTIN 7_RANBP7"/>
    <property type="match status" value="1"/>
</dbReference>
<evidence type="ECO:0000256" key="3">
    <source>
        <dbReference type="ARBA" id="ARBA00022448"/>
    </source>
</evidence>
<dbReference type="GeneID" id="73467996"/>
<dbReference type="InterPro" id="IPR001494">
    <property type="entry name" value="Importin-beta_N"/>
</dbReference>
<dbReference type="Pfam" id="PF03810">
    <property type="entry name" value="IBN_N"/>
    <property type="match status" value="1"/>
</dbReference>
<dbReference type="GO" id="GO:0005635">
    <property type="term" value="C:nuclear envelope"/>
    <property type="evidence" value="ECO:0007669"/>
    <property type="project" value="TreeGrafter"/>
</dbReference>
<evidence type="ECO:0000256" key="2">
    <source>
        <dbReference type="ARBA" id="ARBA00004496"/>
    </source>
</evidence>